<evidence type="ECO:0000313" key="6">
    <source>
        <dbReference type="EnsemblMetazoa" id="XP_030835896"/>
    </source>
</evidence>
<dbReference type="SUPFAM" id="SSF57603">
    <property type="entry name" value="FnI-like domain"/>
    <property type="match status" value="2"/>
</dbReference>
<accession>A0A7M7NG54</accession>
<dbReference type="EnsemblMetazoa" id="XM_030980036">
    <property type="protein sequence ID" value="XP_030835896"/>
    <property type="gene ID" value="LOC105447542"/>
</dbReference>
<feature type="domain" description="VWFC" evidence="3">
    <location>
        <begin position="359"/>
        <end position="419"/>
    </location>
</feature>
<dbReference type="InterPro" id="IPR008197">
    <property type="entry name" value="WAP_dom"/>
</dbReference>
<feature type="domain" description="WAP" evidence="5">
    <location>
        <begin position="93"/>
        <end position="140"/>
    </location>
</feature>
<evidence type="ECO:0000259" key="3">
    <source>
        <dbReference type="PROSITE" id="PS50184"/>
    </source>
</evidence>
<dbReference type="OrthoDB" id="6060011at2759"/>
<keyword evidence="7" id="KW-1185">Reference proteome</keyword>
<name>A0A7M7NG54_STRPU</name>
<evidence type="ECO:0000256" key="2">
    <source>
        <dbReference type="PROSITE-ProRule" id="PRU00500"/>
    </source>
</evidence>
<dbReference type="PROSITE" id="PS50184">
    <property type="entry name" value="VWFC_2"/>
    <property type="match status" value="3"/>
</dbReference>
<dbReference type="PANTHER" id="PTHR19441">
    <property type="entry name" value="WHEY ACDIC PROTEIN WAP"/>
    <property type="match status" value="1"/>
</dbReference>
<dbReference type="PROSITE" id="PS51162">
    <property type="entry name" value="THYROGLOBULIN_1_2"/>
    <property type="match status" value="1"/>
</dbReference>
<sequence length="577" mass="63853">MADGYFNHTQCLGSSCWCVDQCGKKFRGTEHPVSTVNTNDCALKRRCGGDPCDTATCELYPQATCRVEEQCGECLPVFSIGDQRVSCLQGSSKVEKAGLCPDPSSITVRRGIFACREDADCHGNKKCCGNGGGMMCTNPLPKIHEGQCPRPWLLECDSHRRADHCEFDSQCPQSNKCCESGCGKACRDTSNHVNEKLTVGYLLTKPGQCLSVTRMNCSTVFECTTDQGCGSNLKCCSNGCGMECVEPITLVKYGQCPRPSYEASQCTGMSPDDMCMHDKDCHSNQKCCNDGCQNICIEPWKYVKPGECPGESEQDDHSRDCSVDMDCPDSMKCCQDSSTPQLKCLNPRFQIALPLQPAGFCYQDRQRYHHGDEWSRDPCSLCRCWAGVIECLRMTCATPPEGCEAVVIQGRCCPDFRCSGVETGFSRCPSLTGRNHSHLEVWSKDDCTQCMCYDGEVTCTTLSCIPIAPVNSTRFHSVPQPGSCCPRLVYSELRSESDNHCFDTRGVMHHTGDRWHEDPCTECHCHDNRVECLDRSHSCPRLPHPSCRLLEVKGQCCPDVKCSVIEGMMVLVAFILH</sequence>
<proteinExistence type="predicted"/>
<dbReference type="SUPFAM" id="SSF57256">
    <property type="entry name" value="Elafin-like"/>
    <property type="match status" value="5"/>
</dbReference>
<dbReference type="InParanoid" id="A0A7M7NG54"/>
<keyword evidence="1" id="KW-1015">Disulfide bond</keyword>
<feature type="domain" description="WAP" evidence="5">
    <location>
        <begin position="202"/>
        <end position="248"/>
    </location>
</feature>
<dbReference type="Proteomes" id="UP000007110">
    <property type="component" value="Unassembled WGS sequence"/>
</dbReference>
<evidence type="ECO:0000256" key="1">
    <source>
        <dbReference type="ARBA" id="ARBA00023157"/>
    </source>
</evidence>
<dbReference type="Gene3D" id="6.20.200.20">
    <property type="match status" value="2"/>
</dbReference>
<dbReference type="SMART" id="SM00217">
    <property type="entry name" value="WAP"/>
    <property type="match status" value="5"/>
</dbReference>
<dbReference type="KEGG" id="spu:105447542"/>
<dbReference type="GO" id="GO:0005615">
    <property type="term" value="C:extracellular space"/>
    <property type="evidence" value="ECO:0000318"/>
    <property type="project" value="GO_Central"/>
</dbReference>
<dbReference type="GO" id="GO:0004867">
    <property type="term" value="F:serine-type endopeptidase inhibitor activity"/>
    <property type="evidence" value="ECO:0000318"/>
    <property type="project" value="GO_Central"/>
</dbReference>
<evidence type="ECO:0000313" key="7">
    <source>
        <dbReference type="Proteomes" id="UP000007110"/>
    </source>
</evidence>
<feature type="domain" description="WAP" evidence="5">
    <location>
        <begin position="301"/>
        <end position="348"/>
    </location>
</feature>
<dbReference type="InterPro" id="IPR036857">
    <property type="entry name" value="Thyroglobulin_1_sf"/>
</dbReference>
<dbReference type="RefSeq" id="XP_030835896.1">
    <property type="nucleotide sequence ID" value="XM_030980036.1"/>
</dbReference>
<dbReference type="SUPFAM" id="SSF57610">
    <property type="entry name" value="Thyroglobulin type-1 domain"/>
    <property type="match status" value="1"/>
</dbReference>
<dbReference type="Pfam" id="PF00093">
    <property type="entry name" value="VWC"/>
    <property type="match status" value="3"/>
</dbReference>
<dbReference type="PANTHER" id="PTHR19441:SF95">
    <property type="entry name" value="PERLWAPIN ISOFORM X1"/>
    <property type="match status" value="1"/>
</dbReference>
<comment type="caution">
    <text evidence="2">Lacks conserved residue(s) required for the propagation of feature annotation.</text>
</comment>
<feature type="domain" description="WAP" evidence="5">
    <location>
        <begin position="249"/>
        <end position="300"/>
    </location>
</feature>
<dbReference type="Gene3D" id="4.10.75.10">
    <property type="entry name" value="Elafin-like"/>
    <property type="match status" value="5"/>
</dbReference>
<reference evidence="7" key="1">
    <citation type="submission" date="2015-02" db="EMBL/GenBank/DDBJ databases">
        <title>Genome sequencing for Strongylocentrotus purpuratus.</title>
        <authorList>
            <person name="Murali S."/>
            <person name="Liu Y."/>
            <person name="Vee V."/>
            <person name="English A."/>
            <person name="Wang M."/>
            <person name="Skinner E."/>
            <person name="Han Y."/>
            <person name="Muzny D.M."/>
            <person name="Worley K.C."/>
            <person name="Gibbs R.A."/>
        </authorList>
    </citation>
    <scope>NUCLEOTIDE SEQUENCE</scope>
</reference>
<dbReference type="InterPro" id="IPR036645">
    <property type="entry name" value="Elafin-like_sf"/>
</dbReference>
<feature type="domain" description="VWFC" evidence="3">
    <location>
        <begin position="426"/>
        <end position="502"/>
    </location>
</feature>
<feature type="domain" description="Thyroglobulin type-1" evidence="4">
    <location>
        <begin position="1"/>
        <end position="41"/>
    </location>
</feature>
<feature type="domain" description="WAP" evidence="5">
    <location>
        <begin position="141"/>
        <end position="190"/>
    </location>
</feature>
<dbReference type="InterPro" id="IPR001007">
    <property type="entry name" value="VWF_dom"/>
</dbReference>
<dbReference type="GeneID" id="105447542"/>
<dbReference type="GO" id="GO:0045087">
    <property type="term" value="P:innate immune response"/>
    <property type="evidence" value="ECO:0000318"/>
    <property type="project" value="GO_Central"/>
</dbReference>
<reference evidence="6" key="2">
    <citation type="submission" date="2021-01" db="UniProtKB">
        <authorList>
            <consortium name="EnsemblMetazoa"/>
        </authorList>
    </citation>
    <scope>IDENTIFICATION</scope>
</reference>
<evidence type="ECO:0000259" key="4">
    <source>
        <dbReference type="PROSITE" id="PS51162"/>
    </source>
</evidence>
<dbReference type="InterPro" id="IPR050514">
    <property type="entry name" value="WAP_four-disulfide_core"/>
</dbReference>
<organism evidence="6 7">
    <name type="scientific">Strongylocentrotus purpuratus</name>
    <name type="common">Purple sea urchin</name>
    <dbReference type="NCBI Taxonomy" id="7668"/>
    <lineage>
        <taxon>Eukaryota</taxon>
        <taxon>Metazoa</taxon>
        <taxon>Echinodermata</taxon>
        <taxon>Eleutherozoa</taxon>
        <taxon>Echinozoa</taxon>
        <taxon>Echinoidea</taxon>
        <taxon>Euechinoidea</taxon>
        <taxon>Echinacea</taxon>
        <taxon>Camarodonta</taxon>
        <taxon>Echinidea</taxon>
        <taxon>Strongylocentrotidae</taxon>
        <taxon>Strongylocentrotus</taxon>
    </lineage>
</organism>
<dbReference type="Gene3D" id="2.10.70.10">
    <property type="entry name" value="Complement Module, domain 1"/>
    <property type="match status" value="1"/>
</dbReference>
<dbReference type="PRINTS" id="PR00003">
    <property type="entry name" value="4DISULPHCORE"/>
</dbReference>
<dbReference type="OMA" id="PHESCVE"/>
<evidence type="ECO:0000259" key="5">
    <source>
        <dbReference type="PROSITE" id="PS51390"/>
    </source>
</evidence>
<dbReference type="PROSITE" id="PS51390">
    <property type="entry name" value="WAP"/>
    <property type="match status" value="5"/>
</dbReference>
<dbReference type="AlphaFoldDB" id="A0A7M7NG54"/>
<dbReference type="GO" id="GO:0019731">
    <property type="term" value="P:antibacterial humoral response"/>
    <property type="evidence" value="ECO:0000318"/>
    <property type="project" value="GO_Central"/>
</dbReference>
<dbReference type="InterPro" id="IPR000716">
    <property type="entry name" value="Thyroglobulin_1"/>
</dbReference>
<dbReference type="Pfam" id="PF00095">
    <property type="entry name" value="WAP"/>
    <property type="match status" value="5"/>
</dbReference>
<dbReference type="SMART" id="SM00214">
    <property type="entry name" value="VWC"/>
    <property type="match status" value="3"/>
</dbReference>
<feature type="domain" description="VWFC" evidence="3">
    <location>
        <begin position="499"/>
        <end position="563"/>
    </location>
</feature>
<protein>
    <submittedName>
        <fullName evidence="6">Uncharacterized protein</fullName>
    </submittedName>
</protein>